<protein>
    <recommendedName>
        <fullName evidence="2">DUF3447 domain-containing protein</fullName>
    </recommendedName>
</protein>
<accession>A2DAN7</accession>
<dbReference type="InterPro" id="IPR002110">
    <property type="entry name" value="Ankyrin_rpt"/>
</dbReference>
<dbReference type="Proteomes" id="UP000001542">
    <property type="component" value="Unassembled WGS sequence"/>
</dbReference>
<evidence type="ECO:0000256" key="1">
    <source>
        <dbReference type="PROSITE-ProRule" id="PRU00023"/>
    </source>
</evidence>
<name>A2DAN7_TRIV3</name>
<feature type="repeat" description="ANK" evidence="1">
    <location>
        <begin position="402"/>
        <end position="434"/>
    </location>
</feature>
<reference evidence="3" key="2">
    <citation type="journal article" date="2007" name="Science">
        <title>Draft genome sequence of the sexually transmitted pathogen Trichomonas vaginalis.</title>
        <authorList>
            <person name="Carlton J.M."/>
            <person name="Hirt R.P."/>
            <person name="Silva J.C."/>
            <person name="Delcher A.L."/>
            <person name="Schatz M."/>
            <person name="Zhao Q."/>
            <person name="Wortman J.R."/>
            <person name="Bidwell S.L."/>
            <person name="Alsmark U.C.M."/>
            <person name="Besteiro S."/>
            <person name="Sicheritz-Ponten T."/>
            <person name="Noel C.J."/>
            <person name="Dacks J.B."/>
            <person name="Foster P.G."/>
            <person name="Simillion C."/>
            <person name="Van de Peer Y."/>
            <person name="Miranda-Saavedra D."/>
            <person name="Barton G.J."/>
            <person name="Westrop G.D."/>
            <person name="Mueller S."/>
            <person name="Dessi D."/>
            <person name="Fiori P.L."/>
            <person name="Ren Q."/>
            <person name="Paulsen I."/>
            <person name="Zhang H."/>
            <person name="Bastida-Corcuera F.D."/>
            <person name="Simoes-Barbosa A."/>
            <person name="Brown M.T."/>
            <person name="Hayes R.D."/>
            <person name="Mukherjee M."/>
            <person name="Okumura C.Y."/>
            <person name="Schneider R."/>
            <person name="Smith A.J."/>
            <person name="Vanacova S."/>
            <person name="Villalvazo M."/>
            <person name="Haas B.J."/>
            <person name="Pertea M."/>
            <person name="Feldblyum T.V."/>
            <person name="Utterback T.R."/>
            <person name="Shu C.L."/>
            <person name="Osoegawa K."/>
            <person name="de Jong P.J."/>
            <person name="Hrdy I."/>
            <person name="Horvathova L."/>
            <person name="Zubacova Z."/>
            <person name="Dolezal P."/>
            <person name="Malik S.B."/>
            <person name="Logsdon J.M. Jr."/>
            <person name="Henze K."/>
            <person name="Gupta A."/>
            <person name="Wang C.C."/>
            <person name="Dunne R.L."/>
            <person name="Upcroft J.A."/>
            <person name="Upcroft P."/>
            <person name="White O."/>
            <person name="Salzberg S.L."/>
            <person name="Tang P."/>
            <person name="Chiu C.-H."/>
            <person name="Lee Y.-S."/>
            <person name="Embley T.M."/>
            <person name="Coombs G.H."/>
            <person name="Mottram J.C."/>
            <person name="Tachezy J."/>
            <person name="Fraser-Liggett C.M."/>
            <person name="Johnson P.J."/>
        </authorList>
    </citation>
    <scope>NUCLEOTIDE SEQUENCE [LARGE SCALE GENOMIC DNA]</scope>
    <source>
        <strain evidence="3">G3</strain>
    </source>
</reference>
<dbReference type="eggNOG" id="KOG0504">
    <property type="taxonomic scope" value="Eukaryota"/>
</dbReference>
<dbReference type="KEGG" id="tva:5468096"/>
<dbReference type="VEuPathDB" id="TrichDB:TVAGG3_0811900"/>
<sequence length="457" mass="52542">MDDISLEKQPINPTLKLNPIENANYPSQMKYVMEIQRVIWSMNNENKEKLIPELMSIVTSENSLKKFALDSLDYASSKKQKYINAYADAYIKVSQEFRYNPFIESENFNIVLKSKGYSTNFLETEVTVDDVLNIYPPNSICYFVTWDKVEELKKHTADPSFNFNDFYDIIPLIDIAAKYGSIECFKYLLLRGVEPTEDTEEYAIEGGNFEIMQILGQNYQQKFKYKLETAIENHCSTEIIQWLLKNTECEEISMAMCMKFYNIKMALFLLCNSYDINDVYEHHSDKTVKVTSLSMAVRSGLVDFVKILLEKQANINYVTTCTIYLESEIEEGETPLIIACKNDDPDLCKVLIENGADPNKFVYNGERLDTPLTVACSNGYYDVVKVLLSNGSDIDFVVGEMNQDTALTIATTHNYLKIVKLLVGKGANVNKSVNKKRHRVLFYFYNEILCCLMSKHL</sequence>
<dbReference type="SUPFAM" id="SSF48403">
    <property type="entry name" value="Ankyrin repeat"/>
    <property type="match status" value="1"/>
</dbReference>
<organism evidence="3 4">
    <name type="scientific">Trichomonas vaginalis (strain ATCC PRA-98 / G3)</name>
    <dbReference type="NCBI Taxonomy" id="412133"/>
    <lineage>
        <taxon>Eukaryota</taxon>
        <taxon>Metamonada</taxon>
        <taxon>Parabasalia</taxon>
        <taxon>Trichomonadida</taxon>
        <taxon>Trichomonadidae</taxon>
        <taxon>Trichomonas</taxon>
    </lineage>
</organism>
<dbReference type="PANTHER" id="PTHR24159">
    <property type="match status" value="1"/>
</dbReference>
<dbReference type="Pfam" id="PF00023">
    <property type="entry name" value="Ank"/>
    <property type="match status" value="2"/>
</dbReference>
<keyword evidence="1" id="KW-0040">ANK repeat</keyword>
<dbReference type="RefSeq" id="XP_001583526.1">
    <property type="nucleotide sequence ID" value="XM_001583476.1"/>
</dbReference>
<dbReference type="EMBL" id="DS113183">
    <property type="protein sequence ID" value="EAY22540.1"/>
    <property type="molecule type" value="Genomic_DNA"/>
</dbReference>
<feature type="domain" description="DUF3447" evidence="2">
    <location>
        <begin position="195"/>
        <end position="268"/>
    </location>
</feature>
<dbReference type="AlphaFoldDB" id="A2DAN7"/>
<dbReference type="InParanoid" id="A2DAN7"/>
<dbReference type="PROSITE" id="PS50297">
    <property type="entry name" value="ANK_REP_REGION"/>
    <property type="match status" value="3"/>
</dbReference>
<dbReference type="OrthoDB" id="1577640at2759"/>
<reference evidence="3" key="1">
    <citation type="submission" date="2006-10" db="EMBL/GenBank/DDBJ databases">
        <authorList>
            <person name="Amadeo P."/>
            <person name="Zhao Q."/>
            <person name="Wortman J."/>
            <person name="Fraser-Liggett C."/>
            <person name="Carlton J."/>
        </authorList>
    </citation>
    <scope>NUCLEOTIDE SEQUENCE</scope>
    <source>
        <strain evidence="3">G3</strain>
    </source>
</reference>
<evidence type="ECO:0000313" key="4">
    <source>
        <dbReference type="Proteomes" id="UP000001542"/>
    </source>
</evidence>
<feature type="repeat" description="ANK" evidence="1">
    <location>
        <begin position="331"/>
        <end position="359"/>
    </location>
</feature>
<dbReference type="PROSITE" id="PS50088">
    <property type="entry name" value="ANK_REPEAT"/>
    <property type="match status" value="4"/>
</dbReference>
<dbReference type="InterPro" id="IPR036770">
    <property type="entry name" value="Ankyrin_rpt-contain_sf"/>
</dbReference>
<gene>
    <name evidence="3" type="ORF">TVAG_035640</name>
</gene>
<dbReference type="SMART" id="SM00248">
    <property type="entry name" value="ANK"/>
    <property type="match status" value="6"/>
</dbReference>
<dbReference type="InterPro" id="IPR020683">
    <property type="entry name" value="DUF3447"/>
</dbReference>
<dbReference type="Gene3D" id="1.25.40.20">
    <property type="entry name" value="Ankyrin repeat-containing domain"/>
    <property type="match status" value="2"/>
</dbReference>
<keyword evidence="4" id="KW-1185">Reference proteome</keyword>
<dbReference type="Pfam" id="PF12796">
    <property type="entry name" value="Ank_2"/>
    <property type="match status" value="1"/>
</dbReference>
<evidence type="ECO:0000313" key="3">
    <source>
        <dbReference type="EMBL" id="EAY22540.1"/>
    </source>
</evidence>
<proteinExistence type="predicted"/>
<feature type="repeat" description="ANK" evidence="1">
    <location>
        <begin position="367"/>
        <end position="395"/>
    </location>
</feature>
<dbReference type="VEuPathDB" id="TrichDB:TVAG_175620"/>
<dbReference type="PANTHER" id="PTHR24159:SF5">
    <property type="entry name" value="ANK_REP_REGION DOMAIN-CONTAINING PROTEIN"/>
    <property type="match status" value="1"/>
</dbReference>
<dbReference type="VEuPathDB" id="TrichDB:TVAG_162640"/>
<feature type="repeat" description="ANK" evidence="1">
    <location>
        <begin position="288"/>
        <end position="320"/>
    </location>
</feature>
<dbReference type="Pfam" id="PF11929">
    <property type="entry name" value="DUF3447"/>
    <property type="match status" value="1"/>
</dbReference>
<evidence type="ECO:0000259" key="2">
    <source>
        <dbReference type="Pfam" id="PF11929"/>
    </source>
</evidence>